<organism evidence="3 4">
    <name type="scientific">Longimycelium tulufanense</name>
    <dbReference type="NCBI Taxonomy" id="907463"/>
    <lineage>
        <taxon>Bacteria</taxon>
        <taxon>Bacillati</taxon>
        <taxon>Actinomycetota</taxon>
        <taxon>Actinomycetes</taxon>
        <taxon>Pseudonocardiales</taxon>
        <taxon>Pseudonocardiaceae</taxon>
        <taxon>Longimycelium</taxon>
    </lineage>
</organism>
<dbReference type="PANTHER" id="PTHR40032">
    <property type="entry name" value="EXPORTED PROTEIN-RELATED"/>
    <property type="match status" value="1"/>
</dbReference>
<dbReference type="Proteomes" id="UP000637578">
    <property type="component" value="Unassembled WGS sequence"/>
</dbReference>
<sequence length="392" mass="43694">MTVAVLMASWPVVSAGASERLAPDALIALSQQYLQDRATRVTSSYTPVDETNPSTLTRVATTDTFSQRIAAETPELDRLRSKIAGTAAEFSHARVTVENAETTVAGSAAEVRLTETTELFPARAPAAQNSPTSHRLRHTLHFDRSAGTWRLSADVLDLPQNALDPVPYVRAEKNGPPIPPAPPSEPRVPDSLTPSTPDGPRKPRATNTATRAPQWYDRRAAVGYAVKWAYGRHPDYRNYGNDCTNFLSQIFRAGGWGNVLEGDNTPDAWWHYKIARGQVPMNSNTWSVAHDLMYFGWHYSKRLRSYANEPARWGDAIFVDWDDANGNPGTDKHIDHAMYVTEVWDPWDWAGIRVTYHTNDQLNIPMSVVSDKAAERQNKGVRGIYYFMDPGD</sequence>
<evidence type="ECO:0000313" key="4">
    <source>
        <dbReference type="Proteomes" id="UP000637578"/>
    </source>
</evidence>
<name>A0A8J3CEN0_9PSEU</name>
<evidence type="ECO:0000259" key="2">
    <source>
        <dbReference type="Pfam" id="PF12671"/>
    </source>
</evidence>
<reference evidence="3" key="1">
    <citation type="journal article" date="2014" name="Int. J. Syst. Evol. Microbiol.">
        <title>Complete genome sequence of Corynebacterium casei LMG S-19264T (=DSM 44701T), isolated from a smear-ripened cheese.</title>
        <authorList>
            <consortium name="US DOE Joint Genome Institute (JGI-PGF)"/>
            <person name="Walter F."/>
            <person name="Albersmeier A."/>
            <person name="Kalinowski J."/>
            <person name="Ruckert C."/>
        </authorList>
    </citation>
    <scope>NUCLEOTIDE SEQUENCE</scope>
    <source>
        <strain evidence="3">CGMCC 4.5737</strain>
    </source>
</reference>
<accession>A0A8J3CEN0</accession>
<dbReference type="InterPro" id="IPR024301">
    <property type="entry name" value="Amidase_6"/>
</dbReference>
<dbReference type="PANTHER" id="PTHR40032:SF1">
    <property type="entry name" value="EXPORTED PROTEIN"/>
    <property type="match status" value="1"/>
</dbReference>
<gene>
    <name evidence="3" type="ORF">GCM10012275_61370</name>
</gene>
<dbReference type="Pfam" id="PF12671">
    <property type="entry name" value="Amidase_6"/>
    <property type="match status" value="1"/>
</dbReference>
<feature type="domain" description="Putative amidase" evidence="2">
    <location>
        <begin position="216"/>
        <end position="372"/>
    </location>
</feature>
<feature type="compositionally biased region" description="Pro residues" evidence="1">
    <location>
        <begin position="176"/>
        <end position="186"/>
    </location>
</feature>
<comment type="caution">
    <text evidence="3">The sequence shown here is derived from an EMBL/GenBank/DDBJ whole genome shotgun (WGS) entry which is preliminary data.</text>
</comment>
<proteinExistence type="predicted"/>
<dbReference type="AlphaFoldDB" id="A0A8J3CEN0"/>
<dbReference type="RefSeq" id="WP_189061931.1">
    <property type="nucleotide sequence ID" value="NZ_BMMK01000056.1"/>
</dbReference>
<protein>
    <recommendedName>
        <fullName evidence="2">Putative amidase domain-containing protein</fullName>
    </recommendedName>
</protein>
<evidence type="ECO:0000313" key="3">
    <source>
        <dbReference type="EMBL" id="GGM82526.1"/>
    </source>
</evidence>
<dbReference type="EMBL" id="BMMK01000056">
    <property type="protein sequence ID" value="GGM82526.1"/>
    <property type="molecule type" value="Genomic_DNA"/>
</dbReference>
<keyword evidence="4" id="KW-1185">Reference proteome</keyword>
<evidence type="ECO:0000256" key="1">
    <source>
        <dbReference type="SAM" id="MobiDB-lite"/>
    </source>
</evidence>
<reference evidence="3" key="2">
    <citation type="submission" date="2020-09" db="EMBL/GenBank/DDBJ databases">
        <authorList>
            <person name="Sun Q."/>
            <person name="Zhou Y."/>
        </authorList>
    </citation>
    <scope>NUCLEOTIDE SEQUENCE</scope>
    <source>
        <strain evidence="3">CGMCC 4.5737</strain>
    </source>
</reference>
<feature type="region of interest" description="Disordered" evidence="1">
    <location>
        <begin position="167"/>
        <end position="211"/>
    </location>
</feature>